<dbReference type="Proteomes" id="UP000053660">
    <property type="component" value="Unassembled WGS sequence"/>
</dbReference>
<evidence type="ECO:0000313" key="1">
    <source>
        <dbReference type="EMBL" id="KHJ82267.1"/>
    </source>
</evidence>
<dbReference type="EMBL" id="KN580809">
    <property type="protein sequence ID" value="KHJ82267.1"/>
    <property type="molecule type" value="Genomic_DNA"/>
</dbReference>
<evidence type="ECO:0000313" key="2">
    <source>
        <dbReference type="Proteomes" id="UP000053660"/>
    </source>
</evidence>
<proteinExistence type="predicted"/>
<sequence>MPAAKFGLKFVNCEDLLEFLKRIKPKKYHLQYASVKCDALSFSLCMVPPCDSQKYEA</sequence>
<gene>
    <name evidence="1" type="ORF">OESDEN_18041</name>
</gene>
<dbReference type="InterPro" id="IPR035126">
    <property type="entry name" value="SCVP"/>
</dbReference>
<protein>
    <submittedName>
        <fullName evidence="1">Uncharacterized protein</fullName>
    </submittedName>
</protein>
<reference evidence="1 2" key="1">
    <citation type="submission" date="2014-03" db="EMBL/GenBank/DDBJ databases">
        <title>Draft genome of the hookworm Oesophagostomum dentatum.</title>
        <authorList>
            <person name="Mitreva M."/>
        </authorList>
    </citation>
    <scope>NUCLEOTIDE SEQUENCE [LARGE SCALE GENOMIC DNA]</scope>
    <source>
        <strain evidence="1 2">OD-Hann</strain>
    </source>
</reference>
<organism evidence="1 2">
    <name type="scientific">Oesophagostomum dentatum</name>
    <name type="common">Nodular worm</name>
    <dbReference type="NCBI Taxonomy" id="61180"/>
    <lineage>
        <taxon>Eukaryota</taxon>
        <taxon>Metazoa</taxon>
        <taxon>Ecdysozoa</taxon>
        <taxon>Nematoda</taxon>
        <taxon>Chromadorea</taxon>
        <taxon>Rhabditida</taxon>
        <taxon>Rhabditina</taxon>
        <taxon>Rhabditomorpha</taxon>
        <taxon>Strongyloidea</taxon>
        <taxon>Strongylidae</taxon>
        <taxon>Oesophagostomum</taxon>
    </lineage>
</organism>
<name>A0A0B1SFF3_OESDE</name>
<dbReference type="Pfam" id="PF17619">
    <property type="entry name" value="SCVP"/>
    <property type="match status" value="1"/>
</dbReference>
<accession>A0A0B1SFF3</accession>
<dbReference type="AlphaFoldDB" id="A0A0B1SFF3"/>
<keyword evidence="2" id="KW-1185">Reference proteome</keyword>